<sequence length="81" mass="9060">MSRELEAQIAKELTLKLLEKANIKHVAKIGGEEQSIIGAAEGICNVYKIVLRSVTKAIEELDEEEQVDSEESNDPLDYLFI</sequence>
<dbReference type="EMBL" id="JACVHF010000010">
    <property type="protein sequence ID" value="MBC9784984.1"/>
    <property type="molecule type" value="Genomic_DNA"/>
</dbReference>
<dbReference type="Proteomes" id="UP000617402">
    <property type="component" value="Unassembled WGS sequence"/>
</dbReference>
<feature type="region of interest" description="Disordered" evidence="1">
    <location>
        <begin position="62"/>
        <end position="81"/>
    </location>
</feature>
<protein>
    <submittedName>
        <fullName evidence="2">Uncharacterized protein</fullName>
    </submittedName>
</protein>
<name>A0ABR7T2I5_HELCL</name>
<evidence type="ECO:0000256" key="1">
    <source>
        <dbReference type="SAM" id="MobiDB-lite"/>
    </source>
</evidence>
<evidence type="ECO:0000313" key="2">
    <source>
        <dbReference type="EMBL" id="MBC9784984.1"/>
    </source>
</evidence>
<reference evidence="2 3" key="1">
    <citation type="submission" date="2020-07" db="EMBL/GenBank/DDBJ databases">
        <title>Draft whole-genome sequence of Heliobacterium chlorum DSM 3682, type strain.</title>
        <authorList>
            <person name="Kyndt J.A."/>
            <person name="Meyer T.E."/>
            <person name="Imhoff J.F."/>
        </authorList>
    </citation>
    <scope>NUCLEOTIDE SEQUENCE [LARGE SCALE GENOMIC DNA]</scope>
    <source>
        <strain evidence="2 3">DSM 3682</strain>
    </source>
</reference>
<accession>A0ABR7T2I5</accession>
<organism evidence="2 3">
    <name type="scientific">Heliobacterium chlorum</name>
    <dbReference type="NCBI Taxonomy" id="2698"/>
    <lineage>
        <taxon>Bacteria</taxon>
        <taxon>Bacillati</taxon>
        <taxon>Bacillota</taxon>
        <taxon>Clostridia</taxon>
        <taxon>Eubacteriales</taxon>
        <taxon>Heliobacteriaceae</taxon>
        <taxon>Heliobacterium</taxon>
    </lineage>
</organism>
<proteinExistence type="predicted"/>
<gene>
    <name evidence="2" type="ORF">H1S01_10735</name>
</gene>
<feature type="compositionally biased region" description="Acidic residues" evidence="1">
    <location>
        <begin position="62"/>
        <end position="74"/>
    </location>
</feature>
<keyword evidence="3" id="KW-1185">Reference proteome</keyword>
<comment type="caution">
    <text evidence="2">The sequence shown here is derived from an EMBL/GenBank/DDBJ whole genome shotgun (WGS) entry which is preliminary data.</text>
</comment>
<dbReference type="RefSeq" id="WP_188040456.1">
    <property type="nucleotide sequence ID" value="NZ_JACVHF010000010.1"/>
</dbReference>
<evidence type="ECO:0000313" key="3">
    <source>
        <dbReference type="Proteomes" id="UP000617402"/>
    </source>
</evidence>